<name>A0A9P8RGU2_9PEZI</name>
<dbReference type="PANTHER" id="PTHR28037">
    <property type="entry name" value="ALCOHOL O-ACETYLTRANSFERASE 1-RELATED"/>
    <property type="match status" value="1"/>
</dbReference>
<dbReference type="Pfam" id="PF07247">
    <property type="entry name" value="AATase"/>
    <property type="match status" value="1"/>
</dbReference>
<dbReference type="PANTHER" id="PTHR28037:SF1">
    <property type="entry name" value="ALCOHOL O-ACETYLTRANSFERASE 1-RELATED"/>
    <property type="match status" value="1"/>
</dbReference>
<protein>
    <submittedName>
        <fullName evidence="1">Alcohol acetyltransferase</fullName>
    </submittedName>
</protein>
<dbReference type="GO" id="GO:0008080">
    <property type="term" value="F:N-acetyltransferase activity"/>
    <property type="evidence" value="ECO:0007669"/>
    <property type="project" value="TreeGrafter"/>
</dbReference>
<dbReference type="AlphaFoldDB" id="A0A9P8RGU2"/>
<evidence type="ECO:0000313" key="2">
    <source>
        <dbReference type="Proteomes" id="UP000758603"/>
    </source>
</evidence>
<dbReference type="Proteomes" id="UP000758603">
    <property type="component" value="Unassembled WGS sequence"/>
</dbReference>
<sequence>MLMRYASPNERRVITREHLGYYRSVVVGAVYDFGSKSVDLRSPSSYFWPLTSCLDEHPFLSVVIQDSNTEKPFYDHVQKVNINDHISIADDLNVDETVGLTETRSIETILGSGLDLSWPSHIPPWKILIHPIVSPTSTNPTRCFIAFSFSHSLSDGLAGPAFHHTFLNALRLGEQGKEVSEVVKTSGSLPVAFDIAERLPISWGFLLRPLLGVLLPKLIANFLGIRAATTAIDNGTWLGSPTFFKQHEYHSRYKLLEIEAALLQKILVESREHGAKLTATLHQVIIQALSRLIPASRATNFVSQTAVNMRKSVGVPENEMGSYVTGYDELHVRTDGAGSLSDTAWAAASTMTNNLASYAVRLQDQPIGLLRYAPSIKEYLTGKLGQKRDCSYEVSNLVAFSDTASNAGCKITKMVFAQPCNVVSAPLVFSIISVKGGSLILAISWQSGALDIAEEDENEFVKGLCELIKSSLQGLQ</sequence>
<evidence type="ECO:0000313" key="1">
    <source>
        <dbReference type="EMBL" id="KAH6645773.1"/>
    </source>
</evidence>
<proteinExistence type="predicted"/>
<dbReference type="RefSeq" id="XP_045952287.1">
    <property type="nucleotide sequence ID" value="XM_046108223.1"/>
</dbReference>
<accession>A0A9P8RGU2</accession>
<organism evidence="1 2">
    <name type="scientific">Truncatella angustata</name>
    <dbReference type="NCBI Taxonomy" id="152316"/>
    <lineage>
        <taxon>Eukaryota</taxon>
        <taxon>Fungi</taxon>
        <taxon>Dikarya</taxon>
        <taxon>Ascomycota</taxon>
        <taxon>Pezizomycotina</taxon>
        <taxon>Sordariomycetes</taxon>
        <taxon>Xylariomycetidae</taxon>
        <taxon>Amphisphaeriales</taxon>
        <taxon>Sporocadaceae</taxon>
        <taxon>Truncatella</taxon>
    </lineage>
</organism>
<keyword evidence="2" id="KW-1185">Reference proteome</keyword>
<dbReference type="InterPro" id="IPR010828">
    <property type="entry name" value="Atf2/Sli1-like"/>
</dbReference>
<dbReference type="GeneID" id="70137114"/>
<reference evidence="1" key="1">
    <citation type="journal article" date="2021" name="Nat. Commun.">
        <title>Genetic determinants of endophytism in the Arabidopsis root mycobiome.</title>
        <authorList>
            <person name="Mesny F."/>
            <person name="Miyauchi S."/>
            <person name="Thiergart T."/>
            <person name="Pickel B."/>
            <person name="Atanasova L."/>
            <person name="Karlsson M."/>
            <person name="Huettel B."/>
            <person name="Barry K.W."/>
            <person name="Haridas S."/>
            <person name="Chen C."/>
            <person name="Bauer D."/>
            <person name="Andreopoulos W."/>
            <person name="Pangilinan J."/>
            <person name="LaButti K."/>
            <person name="Riley R."/>
            <person name="Lipzen A."/>
            <person name="Clum A."/>
            <person name="Drula E."/>
            <person name="Henrissat B."/>
            <person name="Kohler A."/>
            <person name="Grigoriev I.V."/>
            <person name="Martin F.M."/>
            <person name="Hacquard S."/>
        </authorList>
    </citation>
    <scope>NUCLEOTIDE SEQUENCE</scope>
    <source>
        <strain evidence="1">MPI-SDFR-AT-0073</strain>
    </source>
</reference>
<comment type="caution">
    <text evidence="1">The sequence shown here is derived from an EMBL/GenBank/DDBJ whole genome shotgun (WGS) entry which is preliminary data.</text>
</comment>
<gene>
    <name evidence="1" type="ORF">BKA67DRAFT_663659</name>
</gene>
<dbReference type="OrthoDB" id="2150604at2759"/>
<dbReference type="InterPro" id="IPR052058">
    <property type="entry name" value="Alcohol_O-acetyltransferase"/>
</dbReference>
<dbReference type="EMBL" id="JAGPXC010000010">
    <property type="protein sequence ID" value="KAH6645773.1"/>
    <property type="molecule type" value="Genomic_DNA"/>
</dbReference>